<dbReference type="PANTHER" id="PTHR23086:SF8">
    <property type="entry name" value="PHOSPHATIDYLINOSITOL 5-PHOSPHATE 4-KINASE, ISOFORM A"/>
    <property type="match status" value="1"/>
</dbReference>
<dbReference type="PROSITE" id="PS51455">
    <property type="entry name" value="PIPK"/>
    <property type="match status" value="1"/>
</dbReference>
<feature type="transmembrane region" description="Helical" evidence="3">
    <location>
        <begin position="55"/>
        <end position="76"/>
    </location>
</feature>
<evidence type="ECO:0000256" key="2">
    <source>
        <dbReference type="SAM" id="MobiDB-lite"/>
    </source>
</evidence>
<sequence>MKFSYQKTILITLLLLVSSIKGFLDYDEEHLLNCKDFHTNEALQTTLIIHQIDKWVFLILAPFAILSTLFIMLTFYKYPTTRKQPGDIILAISISDFILCFHWIISSAYSLYYEIGPDPDGAFCQSNSFFSVAAGTTEFTYNCCFCLYVIFVIRNNLKGQVIPQKIFHLACGGITILIVILVFATKNSGLSLFGTCSFKVNDGFPVFGVVILFAYLFISWYTIWYFRKSIPNNQIFKKMREEFLRYYFYYVVSTSVIWTILAFSNLFAGLNCSYFQDPSMNVIITIGNAAKIGTPIILSIIRYKDPTIKKKVRDQLCRWGFIRKNRPSLTNPLNPHNSNQSQHISLSEQQRRQSSEDGSSWFTKLTQNLRMTQIYAMISGIIINDIIQKKKENPQSNGSINGPTIINISNPLVALNDDDYTSDQEIELNDELISQYIPFHKHEQGSPSVEGKVTVHAPKVFRALQQSDGLMADIQASFDLINNIESIQKKFGGPDGGKSGEFFYFTQDRKMIIKTMNKGELDAFLKNLKKYVIHLVLNQDSLIVKIYGIYTFQINKTQNHVLIMRNISQCPSEYIERTFDLKGSTYDREVISQKKNKGKKLSEMTMKDIDFKNTEGKIWIEKKYAKRCSESLEKDARLFESCGLIDYSLIVFKINWIKYSIDTQVEIEDVLKKFHSDLNIIESTKEVGIYYHIGIIDYLQEWNVQKNLEQNTKKILNLNGNLDTSAQNQKIYADRFINEIAKGIFDV</sequence>
<dbReference type="Gene3D" id="3.30.810.10">
    <property type="entry name" value="2-Layer Sandwich"/>
    <property type="match status" value="1"/>
</dbReference>
<dbReference type="RefSeq" id="XP_001021599.1">
    <property type="nucleotide sequence ID" value="XM_001021599.3"/>
</dbReference>
<dbReference type="OMA" id="IVRTWNT"/>
<evidence type="ECO:0000313" key="7">
    <source>
        <dbReference type="Proteomes" id="UP000009168"/>
    </source>
</evidence>
<keyword evidence="1" id="KW-0067">ATP-binding</keyword>
<keyword evidence="1" id="KW-0808">Transferase</keyword>
<feature type="signal peptide" evidence="4">
    <location>
        <begin position="1"/>
        <end position="22"/>
    </location>
</feature>
<feature type="transmembrane region" description="Helical" evidence="3">
    <location>
        <begin position="280"/>
        <end position="301"/>
    </location>
</feature>
<dbReference type="InterPro" id="IPR002498">
    <property type="entry name" value="PInositol-4-P-4/5-kinase_core"/>
</dbReference>
<evidence type="ECO:0000256" key="4">
    <source>
        <dbReference type="SAM" id="SignalP"/>
    </source>
</evidence>
<evidence type="ECO:0000259" key="5">
    <source>
        <dbReference type="PROSITE" id="PS51455"/>
    </source>
</evidence>
<feature type="transmembrane region" description="Helical" evidence="3">
    <location>
        <begin position="204"/>
        <end position="226"/>
    </location>
</feature>
<feature type="transmembrane region" description="Helical" evidence="3">
    <location>
        <begin position="166"/>
        <end position="184"/>
    </location>
</feature>
<keyword evidence="4" id="KW-0732">Signal</keyword>
<dbReference type="InParanoid" id="I7M9D0"/>
<feature type="transmembrane region" description="Helical" evidence="3">
    <location>
        <begin position="247"/>
        <end position="268"/>
    </location>
</feature>
<keyword evidence="1" id="KW-0547">Nucleotide-binding</keyword>
<dbReference type="EMBL" id="GG662603">
    <property type="protein sequence ID" value="EAS01353.1"/>
    <property type="molecule type" value="Genomic_DNA"/>
</dbReference>
<feature type="domain" description="PIPK" evidence="5">
    <location>
        <begin position="392"/>
        <end position="744"/>
    </location>
</feature>
<keyword evidence="7" id="KW-1185">Reference proteome</keyword>
<evidence type="ECO:0000313" key="6">
    <source>
        <dbReference type="EMBL" id="EAS01353.1"/>
    </source>
</evidence>
<dbReference type="SUPFAM" id="SSF56104">
    <property type="entry name" value="SAICAR synthase-like"/>
    <property type="match status" value="1"/>
</dbReference>
<dbReference type="HOGENOM" id="CLU_377899_0_0_1"/>
<dbReference type="GO" id="GO:0016308">
    <property type="term" value="F:1-phosphatidylinositol-4-phosphate 5-kinase activity"/>
    <property type="evidence" value="ECO:0007669"/>
    <property type="project" value="TreeGrafter"/>
</dbReference>
<feature type="compositionally biased region" description="Polar residues" evidence="2">
    <location>
        <begin position="328"/>
        <end position="344"/>
    </location>
</feature>
<feature type="region of interest" description="Disordered" evidence="2">
    <location>
        <begin position="328"/>
        <end position="359"/>
    </location>
</feature>
<dbReference type="Gene3D" id="1.20.1070.10">
    <property type="entry name" value="Rhodopsin 7-helix transmembrane proteins"/>
    <property type="match status" value="1"/>
</dbReference>
<dbReference type="InterPro" id="IPR023610">
    <property type="entry name" value="PInositol-4/5-P-5/4-kinase"/>
</dbReference>
<protein>
    <submittedName>
        <fullName evidence="6">Phosphatidylinositol 4-phosphate 5-kinase</fullName>
    </submittedName>
</protein>
<dbReference type="GeneID" id="7826021"/>
<dbReference type="InterPro" id="IPR027484">
    <property type="entry name" value="PInositol-4-P-5-kinase_N"/>
</dbReference>
<keyword evidence="3" id="KW-0472">Membrane</keyword>
<dbReference type="GO" id="GO:0046854">
    <property type="term" value="P:phosphatidylinositol phosphate biosynthetic process"/>
    <property type="evidence" value="ECO:0007669"/>
    <property type="project" value="TreeGrafter"/>
</dbReference>
<dbReference type="SMART" id="SM00330">
    <property type="entry name" value="PIPKc"/>
    <property type="match status" value="1"/>
</dbReference>
<keyword evidence="3" id="KW-1133">Transmembrane helix</keyword>
<keyword evidence="3" id="KW-0812">Transmembrane</keyword>
<feature type="transmembrane region" description="Helical" evidence="3">
    <location>
        <begin position="88"/>
        <end position="109"/>
    </location>
</feature>
<dbReference type="PANTHER" id="PTHR23086">
    <property type="entry name" value="PHOSPHATIDYLINOSITOL-4-PHOSPHATE 5-KINASE"/>
    <property type="match status" value="1"/>
</dbReference>
<feature type="transmembrane region" description="Helical" evidence="3">
    <location>
        <begin position="129"/>
        <end position="154"/>
    </location>
</feature>
<evidence type="ECO:0000256" key="1">
    <source>
        <dbReference type="PROSITE-ProRule" id="PRU00781"/>
    </source>
</evidence>
<dbReference type="GO" id="GO:0005886">
    <property type="term" value="C:plasma membrane"/>
    <property type="evidence" value="ECO:0007669"/>
    <property type="project" value="TreeGrafter"/>
</dbReference>
<gene>
    <name evidence="6" type="ORF">TTHERM_00149640</name>
</gene>
<reference evidence="7" key="1">
    <citation type="journal article" date="2006" name="PLoS Biol.">
        <title>Macronuclear genome sequence of the ciliate Tetrahymena thermophila, a model eukaryote.</title>
        <authorList>
            <person name="Eisen J.A."/>
            <person name="Coyne R.S."/>
            <person name="Wu M."/>
            <person name="Wu D."/>
            <person name="Thiagarajan M."/>
            <person name="Wortman J.R."/>
            <person name="Badger J.H."/>
            <person name="Ren Q."/>
            <person name="Amedeo P."/>
            <person name="Jones K.M."/>
            <person name="Tallon L.J."/>
            <person name="Delcher A.L."/>
            <person name="Salzberg S.L."/>
            <person name="Silva J.C."/>
            <person name="Haas B.J."/>
            <person name="Majoros W.H."/>
            <person name="Farzad M."/>
            <person name="Carlton J.M."/>
            <person name="Smith R.K. Jr."/>
            <person name="Garg J."/>
            <person name="Pearlman R.E."/>
            <person name="Karrer K.M."/>
            <person name="Sun L."/>
            <person name="Manning G."/>
            <person name="Elde N.C."/>
            <person name="Turkewitz A.P."/>
            <person name="Asai D.J."/>
            <person name="Wilkes D.E."/>
            <person name="Wang Y."/>
            <person name="Cai H."/>
            <person name="Collins K."/>
            <person name="Stewart B.A."/>
            <person name="Lee S.R."/>
            <person name="Wilamowska K."/>
            <person name="Weinberg Z."/>
            <person name="Ruzzo W.L."/>
            <person name="Wloga D."/>
            <person name="Gaertig J."/>
            <person name="Frankel J."/>
            <person name="Tsao C.-C."/>
            <person name="Gorovsky M.A."/>
            <person name="Keeling P.J."/>
            <person name="Waller R.F."/>
            <person name="Patron N.J."/>
            <person name="Cherry J.M."/>
            <person name="Stover N.A."/>
            <person name="Krieger C.J."/>
            <person name="del Toro C."/>
            <person name="Ryder H.F."/>
            <person name="Williamson S.C."/>
            <person name="Barbeau R.A."/>
            <person name="Hamilton E.P."/>
            <person name="Orias E."/>
        </authorList>
    </citation>
    <scope>NUCLEOTIDE SEQUENCE [LARGE SCALE GENOMIC DNA]</scope>
    <source>
        <strain evidence="7">SB210</strain>
    </source>
</reference>
<dbReference type="AlphaFoldDB" id="I7M9D0"/>
<dbReference type="eggNOG" id="KOG0229">
    <property type="taxonomic scope" value="Eukaryota"/>
</dbReference>
<dbReference type="STRING" id="312017.I7M9D0"/>
<evidence type="ECO:0000256" key="3">
    <source>
        <dbReference type="SAM" id="Phobius"/>
    </source>
</evidence>
<accession>I7M9D0</accession>
<dbReference type="GO" id="GO:0005524">
    <property type="term" value="F:ATP binding"/>
    <property type="evidence" value="ECO:0007669"/>
    <property type="project" value="UniProtKB-UniRule"/>
</dbReference>
<dbReference type="Pfam" id="PF01504">
    <property type="entry name" value="PIP5K"/>
    <property type="match status" value="2"/>
</dbReference>
<organism evidence="6 7">
    <name type="scientific">Tetrahymena thermophila (strain SB210)</name>
    <dbReference type="NCBI Taxonomy" id="312017"/>
    <lineage>
        <taxon>Eukaryota</taxon>
        <taxon>Sar</taxon>
        <taxon>Alveolata</taxon>
        <taxon>Ciliophora</taxon>
        <taxon>Intramacronucleata</taxon>
        <taxon>Oligohymenophorea</taxon>
        <taxon>Hymenostomatida</taxon>
        <taxon>Tetrahymenina</taxon>
        <taxon>Tetrahymenidae</taxon>
        <taxon>Tetrahymena</taxon>
    </lineage>
</organism>
<dbReference type="SUPFAM" id="SSF81321">
    <property type="entry name" value="Family A G protein-coupled receptor-like"/>
    <property type="match status" value="1"/>
</dbReference>
<proteinExistence type="predicted"/>
<dbReference type="OrthoDB" id="284860at2759"/>
<dbReference type="Gene3D" id="3.30.800.10">
    <property type="entry name" value="Phosphatidylinositol Phosphate Kinase II Beta"/>
    <property type="match status" value="1"/>
</dbReference>
<dbReference type="CDD" id="cd00139">
    <property type="entry name" value="PIPKc"/>
    <property type="match status" value="1"/>
</dbReference>
<dbReference type="InterPro" id="IPR027483">
    <property type="entry name" value="PInositol-4-P-4/5-kinase_C_sf"/>
</dbReference>
<name>I7M9D0_TETTS</name>
<keyword evidence="1" id="KW-0418">Kinase</keyword>
<feature type="chain" id="PRO_5003712292" evidence="4">
    <location>
        <begin position="23"/>
        <end position="747"/>
    </location>
</feature>
<dbReference type="KEGG" id="tet:TTHERM_00149640"/>
<dbReference type="Proteomes" id="UP000009168">
    <property type="component" value="Unassembled WGS sequence"/>
</dbReference>